<evidence type="ECO:0000259" key="2">
    <source>
        <dbReference type="Pfam" id="PF01370"/>
    </source>
</evidence>
<comment type="caution">
    <text evidence="3">The sequence shown here is derived from an EMBL/GenBank/DDBJ whole genome shotgun (WGS) entry which is preliminary data.</text>
</comment>
<dbReference type="RefSeq" id="WP_397023665.1">
    <property type="nucleotide sequence ID" value="NZ_JBITMB010000006.1"/>
</dbReference>
<comment type="similarity">
    <text evidence="1">Belongs to the NAD(P)-dependent epimerase/dehydratase family.</text>
</comment>
<dbReference type="EMBL" id="JBITMB010000006">
    <property type="protein sequence ID" value="MFI7443491.1"/>
    <property type="molecule type" value="Genomic_DNA"/>
</dbReference>
<evidence type="ECO:0000313" key="3">
    <source>
        <dbReference type="EMBL" id="MFI7443491.1"/>
    </source>
</evidence>
<dbReference type="Gene3D" id="3.40.50.720">
    <property type="entry name" value="NAD(P)-binding Rossmann-like Domain"/>
    <property type="match status" value="1"/>
</dbReference>
<evidence type="ECO:0000256" key="1">
    <source>
        <dbReference type="ARBA" id="ARBA00007637"/>
    </source>
</evidence>
<dbReference type="Proteomes" id="UP001612928">
    <property type="component" value="Unassembled WGS sequence"/>
</dbReference>
<organism evidence="3 4">
    <name type="scientific">Nonomuraea indica</name>
    <dbReference type="NCBI Taxonomy" id="1581193"/>
    <lineage>
        <taxon>Bacteria</taxon>
        <taxon>Bacillati</taxon>
        <taxon>Actinomycetota</taxon>
        <taxon>Actinomycetes</taxon>
        <taxon>Streptosporangiales</taxon>
        <taxon>Streptosporangiaceae</taxon>
        <taxon>Nonomuraea</taxon>
    </lineage>
</organism>
<sequence>MEIIGNGFLAKHLRPLGHRHPGVTVLAAGVPRQDLPESEHAREVALVEQAIRDCRKQDHKLVFFSTASIYGGGRDCRGREDEPMAPLTQYGRHKLGLEALIRDSGVRHLTLRLCYMLGPYAPPFRLIPSLITQILSGSVRVYQGAYRDLLHVSDAVMIIDRLLETGIEQEIVNVASGDCVRVELIVDHIEKRLDVSAERDFAGLGTAHCLSVEKLHGIIPELAGMNFGPGYYQLAIDRYLRESGHLPGDA</sequence>
<dbReference type="InterPro" id="IPR036291">
    <property type="entry name" value="NAD(P)-bd_dom_sf"/>
</dbReference>
<feature type="domain" description="NAD-dependent epimerase/dehydratase" evidence="2">
    <location>
        <begin position="36"/>
        <end position="175"/>
    </location>
</feature>
<name>A0ABW8A9L7_9ACTN</name>
<evidence type="ECO:0000313" key="4">
    <source>
        <dbReference type="Proteomes" id="UP001612928"/>
    </source>
</evidence>
<dbReference type="SUPFAM" id="SSF51735">
    <property type="entry name" value="NAD(P)-binding Rossmann-fold domains"/>
    <property type="match status" value="1"/>
</dbReference>
<gene>
    <name evidence="3" type="ORF">ACIBP5_26270</name>
</gene>
<protein>
    <submittedName>
        <fullName evidence="3">NAD-dependent epimerase/dehydratase family protein</fullName>
    </submittedName>
</protein>
<dbReference type="InterPro" id="IPR001509">
    <property type="entry name" value="Epimerase_deHydtase"/>
</dbReference>
<dbReference type="PANTHER" id="PTHR43000">
    <property type="entry name" value="DTDP-D-GLUCOSE 4,6-DEHYDRATASE-RELATED"/>
    <property type="match status" value="1"/>
</dbReference>
<proteinExistence type="inferred from homology"/>
<dbReference type="Pfam" id="PF01370">
    <property type="entry name" value="Epimerase"/>
    <property type="match status" value="1"/>
</dbReference>
<accession>A0ABW8A9L7</accession>
<reference evidence="3 4" key="1">
    <citation type="submission" date="2024-10" db="EMBL/GenBank/DDBJ databases">
        <title>The Natural Products Discovery Center: Release of the First 8490 Sequenced Strains for Exploring Actinobacteria Biosynthetic Diversity.</title>
        <authorList>
            <person name="Kalkreuter E."/>
            <person name="Kautsar S.A."/>
            <person name="Yang D."/>
            <person name="Bader C.D."/>
            <person name="Teijaro C.N."/>
            <person name="Fluegel L."/>
            <person name="Davis C.M."/>
            <person name="Simpson J.R."/>
            <person name="Lauterbach L."/>
            <person name="Steele A.D."/>
            <person name="Gui C."/>
            <person name="Meng S."/>
            <person name="Li G."/>
            <person name="Viehrig K."/>
            <person name="Ye F."/>
            <person name="Su P."/>
            <person name="Kiefer A.F."/>
            <person name="Nichols A."/>
            <person name="Cepeda A.J."/>
            <person name="Yan W."/>
            <person name="Fan B."/>
            <person name="Jiang Y."/>
            <person name="Adhikari A."/>
            <person name="Zheng C.-J."/>
            <person name="Schuster L."/>
            <person name="Cowan T.M."/>
            <person name="Smanski M.J."/>
            <person name="Chevrette M.G."/>
            <person name="De Carvalho L.P.S."/>
            <person name="Shen B."/>
        </authorList>
    </citation>
    <scope>NUCLEOTIDE SEQUENCE [LARGE SCALE GENOMIC DNA]</scope>
    <source>
        <strain evidence="3 4">NPDC049503</strain>
    </source>
</reference>
<keyword evidence="4" id="KW-1185">Reference proteome</keyword>